<dbReference type="NCBIfam" id="NF010551">
    <property type="entry name" value="PRK13945.1"/>
    <property type="match status" value="1"/>
</dbReference>
<dbReference type="Proteomes" id="UP000017396">
    <property type="component" value="Chromosome"/>
</dbReference>
<dbReference type="SMART" id="SM01232">
    <property type="entry name" value="H2TH"/>
    <property type="match status" value="1"/>
</dbReference>
<dbReference type="CDD" id="cd08966">
    <property type="entry name" value="EcFpg-like_N"/>
    <property type="match status" value="1"/>
</dbReference>
<dbReference type="InterPro" id="IPR010663">
    <property type="entry name" value="Znf_FPG/IleRS"/>
</dbReference>
<evidence type="ECO:0000256" key="6">
    <source>
        <dbReference type="ARBA" id="ARBA00022771"/>
    </source>
</evidence>
<feature type="active site" description="Proton donor; for delta-elimination activity" evidence="16">
    <location>
        <position position="268"/>
    </location>
</feature>
<dbReference type="GO" id="GO:0003690">
    <property type="term" value="F:double-stranded DNA binding"/>
    <property type="evidence" value="ECO:0007669"/>
    <property type="project" value="UniProtKB-ARBA"/>
</dbReference>
<dbReference type="PATRIC" id="fig|1183438.3.peg.680"/>
<dbReference type="HAMAP" id="MF_00103">
    <property type="entry name" value="Fapy_DNA_glycosyl"/>
    <property type="match status" value="1"/>
</dbReference>
<evidence type="ECO:0000256" key="15">
    <source>
        <dbReference type="ARBA" id="ARBA00060177"/>
    </source>
</evidence>
<evidence type="ECO:0000256" key="13">
    <source>
        <dbReference type="ARBA" id="ARBA00023295"/>
    </source>
</evidence>
<dbReference type="HOGENOM" id="CLU_038423_1_2_3"/>
<dbReference type="Gene3D" id="3.20.190.10">
    <property type="entry name" value="MutM-like, N-terminal"/>
    <property type="match status" value="1"/>
</dbReference>
<comment type="catalytic activity">
    <reaction evidence="14 16">
        <text>2'-deoxyribonucleotide-(2'-deoxyribose 5'-phosphate)-2'-deoxyribonucleotide-DNA = a 3'-end 2'-deoxyribonucleotide-(2,3-dehydro-2,3-deoxyribose 5'-phosphate)-DNA + a 5'-end 5'-phospho-2'-deoxyribonucleoside-DNA + H(+)</text>
        <dbReference type="Rhea" id="RHEA:66592"/>
        <dbReference type="Rhea" id="RHEA-COMP:13180"/>
        <dbReference type="Rhea" id="RHEA-COMP:16897"/>
        <dbReference type="Rhea" id="RHEA-COMP:17067"/>
        <dbReference type="ChEBI" id="CHEBI:15378"/>
        <dbReference type="ChEBI" id="CHEBI:136412"/>
        <dbReference type="ChEBI" id="CHEBI:157695"/>
        <dbReference type="ChEBI" id="CHEBI:167181"/>
        <dbReference type="EC" id="4.2.99.18"/>
    </reaction>
</comment>
<evidence type="ECO:0000256" key="14">
    <source>
        <dbReference type="ARBA" id="ARBA00044632"/>
    </source>
</evidence>
<evidence type="ECO:0000259" key="17">
    <source>
        <dbReference type="PROSITE" id="PS51066"/>
    </source>
</evidence>
<reference evidence="19 20" key="1">
    <citation type="journal article" date="2013" name="PLoS ONE">
        <title>Cultivation and Complete Genome Sequencing of Gloeobacter kilaueensis sp. nov., from a Lava Cave in Kilauea Caldera, Hawai'i.</title>
        <authorList>
            <person name="Saw J.H."/>
            <person name="Schatz M."/>
            <person name="Brown M.V."/>
            <person name="Kunkel D.D."/>
            <person name="Foster J.S."/>
            <person name="Shick H."/>
            <person name="Christensen S."/>
            <person name="Hou S."/>
            <person name="Wan X."/>
            <person name="Donachie S.P."/>
        </authorList>
    </citation>
    <scope>NUCLEOTIDE SEQUENCE [LARGE SCALE GENOMIC DNA]</scope>
    <source>
        <strain evidence="20">JS</strain>
    </source>
</reference>
<evidence type="ECO:0000256" key="5">
    <source>
        <dbReference type="ARBA" id="ARBA00022763"/>
    </source>
</evidence>
<comment type="subunit">
    <text evidence="3 16">Monomer.</text>
</comment>
<dbReference type="InterPro" id="IPR015887">
    <property type="entry name" value="DNA_glyclase_Znf_dom_DNA_BS"/>
</dbReference>
<dbReference type="GO" id="GO:0140078">
    <property type="term" value="F:class I DNA-(apurinic or apyrimidinic site) endonuclease activity"/>
    <property type="evidence" value="ECO:0007669"/>
    <property type="project" value="UniProtKB-EC"/>
</dbReference>
<accession>U5QDK6</accession>
<evidence type="ECO:0000256" key="4">
    <source>
        <dbReference type="ARBA" id="ARBA00022723"/>
    </source>
</evidence>
<evidence type="ECO:0000313" key="19">
    <source>
        <dbReference type="EMBL" id="AGY56928.1"/>
    </source>
</evidence>
<sequence>MPELPEVETLRRDLLIYLPGEQIKDVEVLRAASVGYPPDPVAFAAALVGQIFGERMVRRGKYLLLFFESGDALGVHLRMSGRLLWRSADAPLEVHTRVRLFLNSGHELRFEDLRVFGRLWFVPAAVASEQVVTGLTRLGPEPFSAEFSGDYLIERLRRRKQPIKTALLDQSLVAGVGNIYADEALFISGIDPTISAHKLTGAAIERLRQAVIRVLEQGIAQRGTTLRNYTDAQGVNGNYAGGAWVYGRRGEPCRNCGTPIERVRLAGRSTHFCPACQRVQ</sequence>
<evidence type="ECO:0000256" key="3">
    <source>
        <dbReference type="ARBA" id="ARBA00011245"/>
    </source>
</evidence>
<dbReference type="NCBIfam" id="TIGR00577">
    <property type="entry name" value="fpg"/>
    <property type="match status" value="1"/>
</dbReference>
<comment type="catalytic activity">
    <reaction evidence="1 16">
        <text>Hydrolysis of DNA containing ring-opened 7-methylguanine residues, releasing 2,6-diamino-4-hydroxy-5-(N-methyl)formamidopyrimidine.</text>
        <dbReference type="EC" id="3.2.2.23"/>
    </reaction>
</comment>
<evidence type="ECO:0000256" key="1">
    <source>
        <dbReference type="ARBA" id="ARBA00001668"/>
    </source>
</evidence>
<keyword evidence="9 16" id="KW-0238">DNA-binding</keyword>
<feature type="active site" description="Schiff-base intermediate with DNA" evidence="16">
    <location>
        <position position="2"/>
    </location>
</feature>
<evidence type="ECO:0000256" key="7">
    <source>
        <dbReference type="ARBA" id="ARBA00022801"/>
    </source>
</evidence>
<dbReference type="Pfam" id="PF06831">
    <property type="entry name" value="H2TH"/>
    <property type="match status" value="1"/>
</dbReference>
<evidence type="ECO:0000259" key="18">
    <source>
        <dbReference type="PROSITE" id="PS51068"/>
    </source>
</evidence>
<evidence type="ECO:0000256" key="9">
    <source>
        <dbReference type="ARBA" id="ARBA00023125"/>
    </source>
</evidence>
<dbReference type="Pfam" id="PF01149">
    <property type="entry name" value="Fapy_DNA_glyco"/>
    <property type="match status" value="1"/>
</dbReference>
<evidence type="ECO:0000256" key="2">
    <source>
        <dbReference type="ARBA" id="ARBA00009409"/>
    </source>
</evidence>
<evidence type="ECO:0000313" key="20">
    <source>
        <dbReference type="Proteomes" id="UP000017396"/>
    </source>
</evidence>
<dbReference type="PROSITE" id="PS51068">
    <property type="entry name" value="FPG_CAT"/>
    <property type="match status" value="1"/>
</dbReference>
<comment type="cofactor">
    <cofactor evidence="16">
        <name>Zn(2+)</name>
        <dbReference type="ChEBI" id="CHEBI:29105"/>
    </cofactor>
    <text evidence="16">Binds 1 zinc ion per subunit.</text>
</comment>
<evidence type="ECO:0000256" key="12">
    <source>
        <dbReference type="ARBA" id="ARBA00023268"/>
    </source>
</evidence>
<dbReference type="PROSITE" id="PS01242">
    <property type="entry name" value="ZF_FPG_1"/>
    <property type="match status" value="1"/>
</dbReference>
<dbReference type="InterPro" id="IPR010979">
    <property type="entry name" value="Ribosomal_uS13-like_H2TH"/>
</dbReference>
<dbReference type="eggNOG" id="COG0266">
    <property type="taxonomic scope" value="Bacteria"/>
</dbReference>
<evidence type="ECO:0000256" key="8">
    <source>
        <dbReference type="ARBA" id="ARBA00022833"/>
    </source>
</evidence>
<dbReference type="PANTHER" id="PTHR22993:SF9">
    <property type="entry name" value="FORMAMIDOPYRIMIDINE-DNA GLYCOSYLASE"/>
    <property type="match status" value="1"/>
</dbReference>
<dbReference type="InterPro" id="IPR020629">
    <property type="entry name" value="FPG_Glyclase"/>
</dbReference>
<dbReference type="PROSITE" id="PS51066">
    <property type="entry name" value="ZF_FPG_2"/>
    <property type="match status" value="1"/>
</dbReference>
<feature type="binding site" evidence="16">
    <location>
        <position position="114"/>
    </location>
    <ligand>
        <name>DNA</name>
        <dbReference type="ChEBI" id="CHEBI:16991"/>
    </ligand>
</feature>
<dbReference type="FunFam" id="1.10.8.50:FF:000003">
    <property type="entry name" value="Formamidopyrimidine-DNA glycosylase"/>
    <property type="match status" value="1"/>
</dbReference>
<dbReference type="InterPro" id="IPR035937">
    <property type="entry name" value="FPG_N"/>
</dbReference>
<dbReference type="InterPro" id="IPR012319">
    <property type="entry name" value="FPG_cat"/>
</dbReference>
<dbReference type="SUPFAM" id="SSF81624">
    <property type="entry name" value="N-terminal domain of MutM-like DNA repair proteins"/>
    <property type="match status" value="1"/>
</dbReference>
<keyword evidence="5 16" id="KW-0227">DNA damage</keyword>
<feature type="domain" description="FPG-type" evidence="17">
    <location>
        <begin position="244"/>
        <end position="278"/>
    </location>
</feature>
<dbReference type="GO" id="GO:0034039">
    <property type="term" value="F:8-oxo-7,8-dihydroguanine DNA N-glycosylase activity"/>
    <property type="evidence" value="ECO:0007669"/>
    <property type="project" value="TreeGrafter"/>
</dbReference>
<dbReference type="SUPFAM" id="SSF57716">
    <property type="entry name" value="Glucocorticoid receptor-like (DNA-binding domain)"/>
    <property type="match status" value="1"/>
</dbReference>
<keyword evidence="4 16" id="KW-0479">Metal-binding</keyword>
<dbReference type="KEGG" id="glj:GKIL_0682"/>
<dbReference type="GO" id="GO:0003684">
    <property type="term" value="F:damaged DNA binding"/>
    <property type="evidence" value="ECO:0007669"/>
    <property type="project" value="InterPro"/>
</dbReference>
<dbReference type="AlphaFoldDB" id="U5QDK6"/>
<organism evidence="19 20">
    <name type="scientific">Gloeobacter kilaueensis (strain ATCC BAA-2537 / CCAP 1431/1 / ULC 316 / JS1)</name>
    <dbReference type="NCBI Taxonomy" id="1183438"/>
    <lineage>
        <taxon>Bacteria</taxon>
        <taxon>Bacillati</taxon>
        <taxon>Cyanobacteriota</taxon>
        <taxon>Cyanophyceae</taxon>
        <taxon>Gloeobacterales</taxon>
        <taxon>Gloeobacteraceae</taxon>
        <taxon>Gloeobacter</taxon>
    </lineage>
</organism>
<comment type="function">
    <text evidence="16">Involved in base excision repair of DNA damaged by oxidation or by mutagenic agents. Acts as DNA glycosylase that recognizes and removes damaged bases. Has a preference for oxidized purines, such as 7,8-dihydro-8-oxoguanine (8-oxoG). Has AP (apurinic/apyrimidinic) lyase activity and introduces nicks in the DNA strand. Cleaves the DNA backbone by beta-delta elimination to generate a single-strand break at the site of the removed base with both 3'- and 5'-phosphates.</text>
</comment>
<dbReference type="GO" id="GO:0008270">
    <property type="term" value="F:zinc ion binding"/>
    <property type="evidence" value="ECO:0007669"/>
    <property type="project" value="UniProtKB-UniRule"/>
</dbReference>
<dbReference type="Pfam" id="PF06827">
    <property type="entry name" value="zf-FPG_IleRS"/>
    <property type="match status" value="1"/>
</dbReference>
<protein>
    <recommendedName>
        <fullName evidence="16">Formamidopyrimidine-DNA glycosylase</fullName>
        <shortName evidence="16">Fapy-DNA glycosylase</shortName>
        <ecNumber evidence="16">3.2.2.23</ecNumber>
    </recommendedName>
    <alternativeName>
        <fullName evidence="16">DNA-(apurinic or apyrimidinic site) lyase MutM</fullName>
        <shortName evidence="16">AP lyase MutM</shortName>
        <ecNumber evidence="16">4.2.99.18</ecNumber>
    </alternativeName>
</protein>
<keyword evidence="20" id="KW-1185">Reference proteome</keyword>
<feature type="domain" description="Formamidopyrimidine-DNA glycosylase catalytic" evidence="18">
    <location>
        <begin position="2"/>
        <end position="117"/>
    </location>
</feature>
<dbReference type="EC" id="3.2.2.23" evidence="16"/>
<feature type="active site" description="Proton donor; for beta-elimination activity" evidence="16">
    <location>
        <position position="61"/>
    </location>
</feature>
<gene>
    <name evidence="16 19" type="primary">mutM</name>
    <name evidence="16" type="synonym">fpg</name>
    <name evidence="19" type="ORF">GKIL_0682</name>
</gene>
<dbReference type="SUPFAM" id="SSF46946">
    <property type="entry name" value="S13-like H2TH domain"/>
    <property type="match status" value="1"/>
</dbReference>
<keyword evidence="11 16" id="KW-0456">Lyase</keyword>
<dbReference type="OrthoDB" id="9800855at2"/>
<keyword evidence="12 16" id="KW-0511">Multifunctional enzyme</keyword>
<name>U5QDK6_GLOK1</name>
<dbReference type="GO" id="GO:0006284">
    <property type="term" value="P:base-excision repair"/>
    <property type="evidence" value="ECO:0007669"/>
    <property type="project" value="InterPro"/>
</dbReference>
<keyword evidence="7 16" id="KW-0378">Hydrolase</keyword>
<comment type="similarity">
    <text evidence="2 16">Belongs to the FPG family.</text>
</comment>
<evidence type="ECO:0000256" key="10">
    <source>
        <dbReference type="ARBA" id="ARBA00023204"/>
    </source>
</evidence>
<feature type="binding site" evidence="16">
    <location>
        <position position="159"/>
    </location>
    <ligand>
        <name>DNA</name>
        <dbReference type="ChEBI" id="CHEBI:16991"/>
    </ligand>
</feature>
<keyword evidence="10 16" id="KW-0234">DNA repair</keyword>
<dbReference type="STRING" id="1183438.GKIL_0682"/>
<dbReference type="EMBL" id="CP003587">
    <property type="protein sequence ID" value="AGY56928.1"/>
    <property type="molecule type" value="Genomic_DNA"/>
</dbReference>
<dbReference type="SMART" id="SM00898">
    <property type="entry name" value="Fapy_DNA_glyco"/>
    <property type="match status" value="1"/>
</dbReference>
<keyword evidence="8 16" id="KW-0862">Zinc</keyword>
<dbReference type="InterPro" id="IPR000214">
    <property type="entry name" value="Znf_DNA_glyclase/AP_lyase"/>
</dbReference>
<dbReference type="EC" id="4.2.99.18" evidence="16"/>
<keyword evidence="13 16" id="KW-0326">Glycosidase</keyword>
<keyword evidence="6 16" id="KW-0863">Zinc-finger</keyword>
<evidence type="ECO:0000256" key="11">
    <source>
        <dbReference type="ARBA" id="ARBA00023239"/>
    </source>
</evidence>
<dbReference type="Gene3D" id="1.10.8.50">
    <property type="match status" value="1"/>
</dbReference>
<dbReference type="NCBIfam" id="NF002211">
    <property type="entry name" value="PRK01103.1"/>
    <property type="match status" value="1"/>
</dbReference>
<proteinExistence type="inferred from homology"/>
<comment type="function">
    <text evidence="15">Involved in base excision repair of DNA damaged by oxidation or by mutagenic agents. Acts as a DNA glycosylase that recognizes and removes damaged bases. Has a preference for oxidized purines, such as 7,8-dihydro-8-oxoguanine (8-oxoG). Has AP (apurinic/apyrimidinic) lyase activity and introduces nicks in the DNA strand. Cleaves the DNA backbone by beta-delta elimination to generate a single-strand break at the site of the removed base with both 3'- and 5'-phosphates.</text>
</comment>
<evidence type="ECO:0000256" key="16">
    <source>
        <dbReference type="HAMAP-Rule" id="MF_00103"/>
    </source>
</evidence>
<feature type="active site" description="Proton donor" evidence="16">
    <location>
        <position position="3"/>
    </location>
</feature>
<dbReference type="PANTHER" id="PTHR22993">
    <property type="entry name" value="FORMAMIDOPYRIMIDINE-DNA GLYCOSYLASE"/>
    <property type="match status" value="1"/>
</dbReference>
<dbReference type="InterPro" id="IPR015886">
    <property type="entry name" value="H2TH_FPG"/>
</dbReference>
<dbReference type="RefSeq" id="WP_023171973.1">
    <property type="nucleotide sequence ID" value="NC_022600.1"/>
</dbReference>
<feature type="binding site" evidence="16">
    <location>
        <position position="95"/>
    </location>
    <ligand>
        <name>DNA</name>
        <dbReference type="ChEBI" id="CHEBI:16991"/>
    </ligand>
</feature>